<feature type="compositionally biased region" description="Polar residues" evidence="1">
    <location>
        <begin position="39"/>
        <end position="50"/>
    </location>
</feature>
<accession>A0ABR1JE83</accession>
<dbReference type="EMBL" id="JBANRG010000022">
    <property type="protein sequence ID" value="KAK7455732.1"/>
    <property type="molecule type" value="Genomic_DNA"/>
</dbReference>
<name>A0ABR1JE83_9AGAR</name>
<sequence>MHPYSKSGSRPVRQHQVLYHPYYPAITSSPRSRGGNIASGGSDTLNHPPQTLSAALMDVDISHIQGVNSEFDLLRPDTNCTRGLNLEHHEVGENLEMAMRDGNIDKRSKLESLQNALEASRKIMVAFSDPPVQPEFMAKIGDLISAVKKERDELQSFWGAGY</sequence>
<reference evidence="2 3" key="1">
    <citation type="submission" date="2024-01" db="EMBL/GenBank/DDBJ databases">
        <title>A draft genome for the cacao thread blight pathogen Marasmiellus scandens.</title>
        <authorList>
            <person name="Baruah I.K."/>
            <person name="Leung J."/>
            <person name="Bukari Y."/>
            <person name="Amoako-Attah I."/>
            <person name="Meinhardt L.W."/>
            <person name="Bailey B.A."/>
            <person name="Cohen S.P."/>
        </authorList>
    </citation>
    <scope>NUCLEOTIDE SEQUENCE [LARGE SCALE GENOMIC DNA]</scope>
    <source>
        <strain evidence="2 3">GH-19</strain>
    </source>
</reference>
<proteinExistence type="predicted"/>
<keyword evidence="3" id="KW-1185">Reference proteome</keyword>
<feature type="region of interest" description="Disordered" evidence="1">
    <location>
        <begin position="25"/>
        <end position="50"/>
    </location>
</feature>
<evidence type="ECO:0000313" key="3">
    <source>
        <dbReference type="Proteomes" id="UP001498398"/>
    </source>
</evidence>
<evidence type="ECO:0000256" key="1">
    <source>
        <dbReference type="SAM" id="MobiDB-lite"/>
    </source>
</evidence>
<dbReference type="Proteomes" id="UP001498398">
    <property type="component" value="Unassembled WGS sequence"/>
</dbReference>
<gene>
    <name evidence="2" type="ORF">VKT23_010765</name>
</gene>
<comment type="caution">
    <text evidence="2">The sequence shown here is derived from an EMBL/GenBank/DDBJ whole genome shotgun (WGS) entry which is preliminary data.</text>
</comment>
<evidence type="ECO:0000313" key="2">
    <source>
        <dbReference type="EMBL" id="KAK7455732.1"/>
    </source>
</evidence>
<protein>
    <submittedName>
        <fullName evidence="2">Uncharacterized protein</fullName>
    </submittedName>
</protein>
<organism evidence="2 3">
    <name type="scientific">Marasmiellus scandens</name>
    <dbReference type="NCBI Taxonomy" id="2682957"/>
    <lineage>
        <taxon>Eukaryota</taxon>
        <taxon>Fungi</taxon>
        <taxon>Dikarya</taxon>
        <taxon>Basidiomycota</taxon>
        <taxon>Agaricomycotina</taxon>
        <taxon>Agaricomycetes</taxon>
        <taxon>Agaricomycetidae</taxon>
        <taxon>Agaricales</taxon>
        <taxon>Marasmiineae</taxon>
        <taxon>Omphalotaceae</taxon>
        <taxon>Marasmiellus</taxon>
    </lineage>
</organism>